<dbReference type="PANTHER" id="PTHR10920">
    <property type="entry name" value="RIBOSOMAL RNA METHYLTRANSFERASE"/>
    <property type="match status" value="1"/>
</dbReference>
<dbReference type="InterPro" id="IPR029063">
    <property type="entry name" value="SAM-dependent_MTases_sf"/>
</dbReference>
<keyword evidence="1 5" id="KW-0489">Methyltransferase</keyword>
<protein>
    <submittedName>
        <fullName evidence="5">FtsJ-like methyltransferase, putative</fullName>
    </submittedName>
</protein>
<evidence type="ECO:0000256" key="2">
    <source>
        <dbReference type="ARBA" id="ARBA00022679"/>
    </source>
</evidence>
<dbReference type="InterPro" id="IPR002877">
    <property type="entry name" value="RNA_MeTrfase_FtsJ_dom"/>
</dbReference>
<dbReference type="GO" id="GO:0005730">
    <property type="term" value="C:nucleolus"/>
    <property type="evidence" value="ECO:0007669"/>
    <property type="project" value="TreeGrafter"/>
</dbReference>
<keyword evidence="6" id="KW-1185">Reference proteome</keyword>
<dbReference type="Gene3D" id="3.40.50.150">
    <property type="entry name" value="Vaccinia Virus protein VP39"/>
    <property type="match status" value="1"/>
</dbReference>
<dbReference type="GO" id="GO:0008650">
    <property type="term" value="F:rRNA (uridine-2'-O-)-methyltransferase activity"/>
    <property type="evidence" value="ECO:0007669"/>
    <property type="project" value="TreeGrafter"/>
</dbReference>
<proteinExistence type="predicted"/>
<organism evidence="5 6">
    <name type="scientific">Angomonas deanei</name>
    <dbReference type="NCBI Taxonomy" id="59799"/>
    <lineage>
        <taxon>Eukaryota</taxon>
        <taxon>Discoba</taxon>
        <taxon>Euglenozoa</taxon>
        <taxon>Kinetoplastea</taxon>
        <taxon>Metakinetoplastina</taxon>
        <taxon>Trypanosomatida</taxon>
        <taxon>Trypanosomatidae</taxon>
        <taxon>Strigomonadinae</taxon>
        <taxon>Angomonas</taxon>
    </lineage>
</organism>
<dbReference type="GO" id="GO:0000466">
    <property type="term" value="P:maturation of 5.8S rRNA from tricistronic rRNA transcript (SSU-rRNA, 5.8S rRNA, LSU-rRNA)"/>
    <property type="evidence" value="ECO:0007669"/>
    <property type="project" value="TreeGrafter"/>
</dbReference>
<evidence type="ECO:0000259" key="4">
    <source>
        <dbReference type="Pfam" id="PF01728"/>
    </source>
</evidence>
<evidence type="ECO:0000313" key="5">
    <source>
        <dbReference type="EMBL" id="CAD2213998.1"/>
    </source>
</evidence>
<dbReference type="GO" id="GO:0016435">
    <property type="term" value="F:rRNA (guanine) methyltransferase activity"/>
    <property type="evidence" value="ECO:0007669"/>
    <property type="project" value="TreeGrafter"/>
</dbReference>
<keyword evidence="3" id="KW-0949">S-adenosyl-L-methionine</keyword>
<reference evidence="5 6" key="1">
    <citation type="submission" date="2020-08" db="EMBL/GenBank/DDBJ databases">
        <authorList>
            <person name="Newling K."/>
            <person name="Davey J."/>
            <person name="Forrester S."/>
        </authorList>
    </citation>
    <scope>NUCLEOTIDE SEQUENCE [LARGE SCALE GENOMIC DNA]</scope>
    <source>
        <strain evidence="6">Crithidia deanei Carvalho (ATCC PRA-265)</strain>
    </source>
</reference>
<accession>A0A7G2C2H5</accession>
<evidence type="ECO:0000256" key="3">
    <source>
        <dbReference type="ARBA" id="ARBA00022691"/>
    </source>
</evidence>
<name>A0A7G2C2H5_9TRYP</name>
<dbReference type="Proteomes" id="UP000515908">
    <property type="component" value="Chromosome 02"/>
</dbReference>
<feature type="domain" description="Ribosomal RNA methyltransferase FtsJ" evidence="4">
    <location>
        <begin position="3"/>
        <end position="215"/>
    </location>
</feature>
<keyword evidence="2 5" id="KW-0808">Transferase</keyword>
<dbReference type="EMBL" id="LR877146">
    <property type="protein sequence ID" value="CAD2213998.1"/>
    <property type="molecule type" value="Genomic_DNA"/>
</dbReference>
<dbReference type="AlphaFoldDB" id="A0A7G2C2H5"/>
<dbReference type="VEuPathDB" id="TriTrypDB:ADEAN_000144200"/>
<evidence type="ECO:0000313" key="6">
    <source>
        <dbReference type="Proteomes" id="UP000515908"/>
    </source>
</evidence>
<dbReference type="SUPFAM" id="SSF53335">
    <property type="entry name" value="S-adenosyl-L-methionine-dependent methyltransferases"/>
    <property type="match status" value="1"/>
</dbReference>
<dbReference type="Pfam" id="PF01728">
    <property type="entry name" value="FtsJ"/>
    <property type="match status" value="1"/>
</dbReference>
<dbReference type="PANTHER" id="PTHR10920:SF19">
    <property type="entry name" value="METHYLTRANSFERASE, PUTATIVE-RELATED"/>
    <property type="match status" value="1"/>
</dbReference>
<dbReference type="GO" id="GO:0000463">
    <property type="term" value="P:maturation of LSU-rRNA from tricistronic rRNA transcript (SSU-rRNA, 5.8S rRNA, LSU-rRNA)"/>
    <property type="evidence" value="ECO:0007669"/>
    <property type="project" value="TreeGrafter"/>
</dbReference>
<dbReference type="GO" id="GO:0030687">
    <property type="term" value="C:preribosome, large subunit precursor"/>
    <property type="evidence" value="ECO:0007669"/>
    <property type="project" value="TreeGrafter"/>
</dbReference>
<dbReference type="InterPro" id="IPR050082">
    <property type="entry name" value="RNA_methyltr_RlmE"/>
</dbReference>
<gene>
    <name evidence="5" type="ORF">ADEAN_000144200</name>
</gene>
<evidence type="ECO:0000256" key="1">
    <source>
        <dbReference type="ARBA" id="ARBA00022603"/>
    </source>
</evidence>
<sequence>MKYRCQSALKLVELEETFHFLQRSHASTVVDLAAAPGGFSQVEVEYMLRYKKETPEKDQTVLVVATDQRPIAPLPQVHTLRANYMQQEKYMALLRPILKLSLPAGPPSYRPVDGVLHDGVSVIKGQRNYSVTYAQSQMVLSTLQLACKIFHKYSIPETKQSPCGTAPLFFVTKAMQCDHLPQVQDAIRSLFQTVETHKPMHSRPESDETYIVAQGLNLSAFVKQQRSGVIHARTPYSNTKRRQNLFSLPPNRNDVDSHNTSRIIWYCLGCGATRVGCTPCPTCSGTV</sequence>